<gene>
    <name evidence="1" type="ORF">C3Y92_07310</name>
</gene>
<dbReference type="Pfam" id="PF13272">
    <property type="entry name" value="Holin_2-3"/>
    <property type="match status" value="1"/>
</dbReference>
<accession>A0A4P6HIY9</accession>
<dbReference type="EMBL" id="CP026538">
    <property type="protein sequence ID" value="QAZ67047.1"/>
    <property type="molecule type" value="Genomic_DNA"/>
</dbReference>
<organism evidence="1 2">
    <name type="scientific">Solidesulfovibrio carbinolicus</name>
    <dbReference type="NCBI Taxonomy" id="296842"/>
    <lineage>
        <taxon>Bacteria</taxon>
        <taxon>Pseudomonadati</taxon>
        <taxon>Thermodesulfobacteriota</taxon>
        <taxon>Desulfovibrionia</taxon>
        <taxon>Desulfovibrionales</taxon>
        <taxon>Desulfovibrionaceae</taxon>
        <taxon>Solidesulfovibrio</taxon>
    </lineage>
</organism>
<sequence length="118" mass="13147">MLDKFQFHPPRLIVCSVAAAVLLAALAVVSPVQLPVLLYKFVQLLLSAYAGYWIDRWLFPYARPDGYLAREWRAHDAVYPDDQADHAVVPGYQLTFASALLRRALIVTGCMLAVCLGL</sequence>
<proteinExistence type="predicted"/>
<dbReference type="OrthoDB" id="8688566at2"/>
<evidence type="ECO:0000313" key="2">
    <source>
        <dbReference type="Proteomes" id="UP000293296"/>
    </source>
</evidence>
<name>A0A4P6HIY9_9BACT</name>
<protein>
    <recommendedName>
        <fullName evidence="3">Holin</fullName>
    </recommendedName>
</protein>
<dbReference type="KEGG" id="dcb:C3Y92_07310"/>
<dbReference type="AlphaFoldDB" id="A0A4P6HIY9"/>
<dbReference type="Proteomes" id="UP000293296">
    <property type="component" value="Chromosome"/>
</dbReference>
<evidence type="ECO:0000313" key="1">
    <source>
        <dbReference type="EMBL" id="QAZ67047.1"/>
    </source>
</evidence>
<reference evidence="1 2" key="1">
    <citation type="submission" date="2018-02" db="EMBL/GenBank/DDBJ databases">
        <title>Genome sequence of Desulfovibrio carbinolicus DSM 3852.</title>
        <authorList>
            <person name="Wilbanks E."/>
            <person name="Skennerton C.T."/>
            <person name="Orphan V.J."/>
        </authorList>
    </citation>
    <scope>NUCLEOTIDE SEQUENCE [LARGE SCALE GENOMIC DNA]</scope>
    <source>
        <strain evidence="1 2">DSM 3852</strain>
    </source>
</reference>
<keyword evidence="2" id="KW-1185">Reference proteome</keyword>
<dbReference type="RefSeq" id="WP_129351237.1">
    <property type="nucleotide sequence ID" value="NZ_CP026538.1"/>
</dbReference>
<evidence type="ECO:0008006" key="3">
    <source>
        <dbReference type="Google" id="ProtNLM"/>
    </source>
</evidence>
<dbReference type="InterPro" id="IPR025140">
    <property type="entry name" value="Holin_2-3"/>
</dbReference>